<dbReference type="InterPro" id="IPR012349">
    <property type="entry name" value="Split_barrel_FMN-bd"/>
</dbReference>
<reference evidence="1 2" key="1">
    <citation type="submission" date="2016-11" db="EMBL/GenBank/DDBJ databases">
        <authorList>
            <person name="Jaros S."/>
            <person name="Januszkiewicz K."/>
            <person name="Wedrychowicz H."/>
        </authorList>
    </citation>
    <scope>NUCLEOTIDE SEQUENCE [LARGE SCALE GENOMIC DNA]</scope>
    <source>
        <strain evidence="1 2">DSM 44523</strain>
    </source>
</reference>
<accession>A0A1M5N6I2</accession>
<name>A0A1M5N6I2_STRHI</name>
<dbReference type="SUPFAM" id="SSF50475">
    <property type="entry name" value="FMN-binding split barrel"/>
    <property type="match status" value="1"/>
</dbReference>
<evidence type="ECO:0000313" key="2">
    <source>
        <dbReference type="Proteomes" id="UP000184501"/>
    </source>
</evidence>
<organism evidence="1 2">
    <name type="scientific">Streptoalloteichus hindustanus</name>
    <dbReference type="NCBI Taxonomy" id="2017"/>
    <lineage>
        <taxon>Bacteria</taxon>
        <taxon>Bacillati</taxon>
        <taxon>Actinomycetota</taxon>
        <taxon>Actinomycetes</taxon>
        <taxon>Pseudonocardiales</taxon>
        <taxon>Pseudonocardiaceae</taxon>
        <taxon>Streptoalloteichus</taxon>
    </lineage>
</organism>
<dbReference type="InterPro" id="IPR024747">
    <property type="entry name" value="Pyridox_Oxase-rel"/>
</dbReference>
<protein>
    <submittedName>
        <fullName evidence="1">Pyridoxamine 5'-phosphate oxidase</fullName>
    </submittedName>
</protein>
<dbReference type="EMBL" id="FQVN01000015">
    <property type="protein sequence ID" value="SHG85196.1"/>
    <property type="molecule type" value="Genomic_DNA"/>
</dbReference>
<dbReference type="STRING" id="2017.SAMN05444320_11511"/>
<dbReference type="AlphaFoldDB" id="A0A1M5N6I2"/>
<dbReference type="RefSeq" id="WP_073489639.1">
    <property type="nucleotide sequence ID" value="NZ_FQVN01000015.1"/>
</dbReference>
<evidence type="ECO:0000313" key="1">
    <source>
        <dbReference type="EMBL" id="SHG85196.1"/>
    </source>
</evidence>
<dbReference type="Gene3D" id="2.30.110.10">
    <property type="entry name" value="Electron Transport, Fmn-binding Protein, Chain A"/>
    <property type="match status" value="1"/>
</dbReference>
<dbReference type="Proteomes" id="UP000184501">
    <property type="component" value="Unassembled WGS sequence"/>
</dbReference>
<sequence>MRYDRTGLQVLDETECLRLLGSVPVGRIAFTHDALPAVQPVTFVVHEGAVVFRTREGSKLAAATRNAVVAFEVDEFDAATRSGWNVTVVGRARVVTDPDELAALAALDLRPWAPGQRDRYVQISVELVQGRRVPGRSRV</sequence>
<gene>
    <name evidence="1" type="ORF">SAMN05444320_11511</name>
</gene>
<keyword evidence="2" id="KW-1185">Reference proteome</keyword>
<proteinExistence type="predicted"/>
<dbReference type="Pfam" id="PF12900">
    <property type="entry name" value="Pyridox_ox_2"/>
    <property type="match status" value="1"/>
</dbReference>